<keyword evidence="6" id="KW-0732">Signal</keyword>
<dbReference type="GeneID" id="93428867"/>
<evidence type="ECO:0000256" key="10">
    <source>
        <dbReference type="ARBA" id="ARBA00033771"/>
    </source>
</evidence>
<evidence type="ECO:0000259" key="19">
    <source>
        <dbReference type="Pfam" id="PF20628"/>
    </source>
</evidence>
<dbReference type="GO" id="GO:0020037">
    <property type="term" value="F:heme binding"/>
    <property type="evidence" value="ECO:0007669"/>
    <property type="project" value="InterPro"/>
</dbReference>
<dbReference type="GO" id="GO:0004601">
    <property type="term" value="F:peroxidase activity"/>
    <property type="evidence" value="ECO:0007669"/>
    <property type="project" value="UniProtKB-KW"/>
</dbReference>
<dbReference type="AlphaFoldDB" id="A0A096AWR5"/>
<dbReference type="SUPFAM" id="SSF54909">
    <property type="entry name" value="Dimeric alpha+beta barrel"/>
    <property type="match status" value="1"/>
</dbReference>
<dbReference type="GO" id="GO:0005829">
    <property type="term" value="C:cytosol"/>
    <property type="evidence" value="ECO:0007669"/>
    <property type="project" value="TreeGrafter"/>
</dbReference>
<gene>
    <name evidence="20" type="ORF">HMPREF2130_11130</name>
</gene>
<reference evidence="20 21" key="1">
    <citation type="submission" date="2014-07" db="EMBL/GenBank/DDBJ databases">
        <authorList>
            <person name="McCorrison J."/>
            <person name="Sanka R."/>
            <person name="Torralba M."/>
            <person name="Gillis M."/>
            <person name="Haft D.H."/>
            <person name="Methe B."/>
            <person name="Sutton G."/>
            <person name="Nelson K.E."/>
        </authorList>
    </citation>
    <scope>NUCLEOTIDE SEQUENCE [LARGE SCALE GENOMIC DNA]</scope>
    <source>
        <strain evidence="20 21">DNF00040</strain>
    </source>
</reference>
<dbReference type="Pfam" id="PF04261">
    <property type="entry name" value="Dyp_perox_N"/>
    <property type="match status" value="1"/>
</dbReference>
<dbReference type="GO" id="GO:0030313">
    <property type="term" value="C:cell envelope"/>
    <property type="evidence" value="ECO:0007669"/>
    <property type="project" value="UniProtKB-SubCell"/>
</dbReference>
<dbReference type="PANTHER" id="PTHR30521">
    <property type="entry name" value="DEFERROCHELATASE/PEROXIDASE"/>
    <property type="match status" value="1"/>
</dbReference>
<evidence type="ECO:0000256" key="14">
    <source>
        <dbReference type="PIRSR" id="PIRSR606313-2"/>
    </source>
</evidence>
<evidence type="ECO:0000256" key="2">
    <source>
        <dbReference type="ARBA" id="ARBA00005365"/>
    </source>
</evidence>
<dbReference type="Proteomes" id="UP000029629">
    <property type="component" value="Unassembled WGS sequence"/>
</dbReference>
<dbReference type="PROSITE" id="PS51404">
    <property type="entry name" value="DYP_PEROXIDASE"/>
    <property type="match status" value="1"/>
</dbReference>
<dbReference type="Pfam" id="PF20628">
    <property type="entry name" value="Dyp_perox_C"/>
    <property type="match status" value="1"/>
</dbReference>
<dbReference type="InterPro" id="IPR006311">
    <property type="entry name" value="TAT_signal"/>
</dbReference>
<dbReference type="InterPro" id="IPR006314">
    <property type="entry name" value="Dyp_peroxidase"/>
</dbReference>
<evidence type="ECO:0000256" key="4">
    <source>
        <dbReference type="ARBA" id="ARBA00022617"/>
    </source>
</evidence>
<keyword evidence="21" id="KW-1185">Reference proteome</keyword>
<evidence type="ECO:0000313" key="20">
    <source>
        <dbReference type="EMBL" id="KGF25449.1"/>
    </source>
</evidence>
<feature type="binding site" evidence="13">
    <location>
        <position position="334"/>
    </location>
    <ligand>
        <name>heme b</name>
        <dbReference type="ChEBI" id="CHEBI:60344"/>
    </ligand>
</feature>
<keyword evidence="9" id="KW-0456">Lyase</keyword>
<comment type="subcellular location">
    <subcellularLocation>
        <location evidence="1">Cell envelope</location>
    </subcellularLocation>
</comment>
<feature type="domain" description="Dyp-type peroxidase C-terminal" evidence="19">
    <location>
        <begin position="232"/>
        <end position="414"/>
    </location>
</feature>
<keyword evidence="3 15" id="KW-0575">Peroxidase</keyword>
<evidence type="ECO:0000256" key="7">
    <source>
        <dbReference type="ARBA" id="ARBA00023002"/>
    </source>
</evidence>
<keyword evidence="17" id="KW-0812">Transmembrane</keyword>
<feature type="region of interest" description="Disordered" evidence="16">
    <location>
        <begin position="295"/>
        <end position="324"/>
    </location>
</feature>
<dbReference type="eggNOG" id="COG2837">
    <property type="taxonomic scope" value="Bacteria"/>
</dbReference>
<dbReference type="NCBIfam" id="TIGR01413">
    <property type="entry name" value="Dyp_perox_fam"/>
    <property type="match status" value="1"/>
</dbReference>
<comment type="cofactor">
    <cofactor evidence="13 15">
        <name>heme b</name>
        <dbReference type="ChEBI" id="CHEBI:60344"/>
    </cofactor>
    <text evidence="13 15">Binds 1 heme b (iron(II)-protoporphyrin IX) group non-covalently per subunit.</text>
</comment>
<comment type="catalytic activity">
    <reaction evidence="12">
        <text>heme b + 2 H(+) = protoporphyrin IX + Fe(2+)</text>
        <dbReference type="Rhea" id="RHEA:22584"/>
        <dbReference type="ChEBI" id="CHEBI:15378"/>
        <dbReference type="ChEBI" id="CHEBI:29033"/>
        <dbReference type="ChEBI" id="CHEBI:57306"/>
        <dbReference type="ChEBI" id="CHEBI:60344"/>
        <dbReference type="EC" id="4.98.1.1"/>
    </reaction>
    <physiologicalReaction direction="left-to-right" evidence="12">
        <dbReference type="Rhea" id="RHEA:22585"/>
    </physiologicalReaction>
</comment>
<dbReference type="GO" id="GO:0004325">
    <property type="term" value="F:ferrochelatase activity"/>
    <property type="evidence" value="ECO:0007669"/>
    <property type="project" value="UniProtKB-EC"/>
</dbReference>
<evidence type="ECO:0000256" key="13">
    <source>
        <dbReference type="PIRSR" id="PIRSR606313-1"/>
    </source>
</evidence>
<evidence type="ECO:0000256" key="8">
    <source>
        <dbReference type="ARBA" id="ARBA00023004"/>
    </source>
</evidence>
<dbReference type="InterPro" id="IPR006313">
    <property type="entry name" value="EfeB/EfeN"/>
</dbReference>
<evidence type="ECO:0000256" key="11">
    <source>
        <dbReference type="ARBA" id="ARBA00033775"/>
    </source>
</evidence>
<dbReference type="InterPro" id="IPR048328">
    <property type="entry name" value="Dyp_perox_C"/>
</dbReference>
<sequence>MSTHRKRRHFSSSRRHVLRRFGQLGVGMSALGAAATHSAFAKDATRTADNTSCMPNYARYIDAHGPHQQGVITPDHKEAIVITFNLTIDTVEELDELFRVLSRRISYLTAPQQIPVDEDDRLPPAESGILGGKLEPDLLTVTVAVGHTLFDDRFGLKDRKPKHLMEMARFPNDRLEASWVGGDLLLQFCANSRESVIYALRDIVRHTERYMSPVWKIDGFLPARDIDRGQTAINLFGFKDGTGNADSKDAALMDDLVWVTPKQEEPSWCEGGSYMAVRLIRFNLQFWDRTPLEDQENDFGRDKRSGAPIGMKGEFDDPELLKDPHGDRILYDSHMRRAEPRDPERHVSKMRRRSFSYSLGVHASGLLDMGLIFIAFQNDLYRGFIHTQTRLNGEPLERYIKPFGGGYYFVLPGMEGGDNYLGQGLMKG</sequence>
<dbReference type="EMBL" id="JRNI01000094">
    <property type="protein sequence ID" value="KGF25449.1"/>
    <property type="molecule type" value="Genomic_DNA"/>
</dbReference>
<organism evidence="20 21">
    <name type="scientific">Oligella urethralis DNF00040</name>
    <dbReference type="NCBI Taxonomy" id="1401065"/>
    <lineage>
        <taxon>Bacteria</taxon>
        <taxon>Pseudomonadati</taxon>
        <taxon>Pseudomonadota</taxon>
        <taxon>Betaproteobacteria</taxon>
        <taxon>Burkholderiales</taxon>
        <taxon>Alcaligenaceae</taxon>
        <taxon>Oligella</taxon>
    </lineage>
</organism>
<dbReference type="InterPro" id="IPR011008">
    <property type="entry name" value="Dimeric_a/b-barrel"/>
</dbReference>
<dbReference type="PROSITE" id="PS51318">
    <property type="entry name" value="TAT"/>
    <property type="match status" value="1"/>
</dbReference>
<feature type="binding site" evidence="13">
    <location>
        <position position="352"/>
    </location>
    <ligand>
        <name>heme b</name>
        <dbReference type="ChEBI" id="CHEBI:60344"/>
    </ligand>
</feature>
<proteinExistence type="inferred from homology"/>
<evidence type="ECO:0000313" key="21">
    <source>
        <dbReference type="Proteomes" id="UP000029629"/>
    </source>
</evidence>
<dbReference type="EC" id="1.11.1.-" evidence="15"/>
<feature type="compositionally biased region" description="Basic and acidic residues" evidence="16">
    <location>
        <begin position="313"/>
        <end position="324"/>
    </location>
</feature>
<feature type="binding site" evidence="14">
    <location>
        <position position="301"/>
    </location>
    <ligand>
        <name>protoporphyrin IX</name>
        <dbReference type="ChEBI" id="CHEBI:57306"/>
    </ligand>
</feature>
<protein>
    <recommendedName>
        <fullName evidence="10 15">Deferrochelatase</fullName>
        <ecNumber evidence="15">1.11.1.-</ecNumber>
    </recommendedName>
    <alternativeName>
        <fullName evidence="11 15">Peroxidase EfeB</fullName>
    </alternativeName>
</protein>
<evidence type="ECO:0000256" key="9">
    <source>
        <dbReference type="ARBA" id="ARBA00023239"/>
    </source>
</evidence>
<evidence type="ECO:0000256" key="1">
    <source>
        <dbReference type="ARBA" id="ARBA00004196"/>
    </source>
</evidence>
<dbReference type="InterPro" id="IPR048327">
    <property type="entry name" value="Dyp_perox_N"/>
</dbReference>
<keyword evidence="7 15" id="KW-0560">Oxidoreductase</keyword>
<evidence type="ECO:0000256" key="15">
    <source>
        <dbReference type="RuleBase" id="RU365017"/>
    </source>
</evidence>
<feature type="transmembrane region" description="Helical" evidence="17">
    <location>
        <begin position="355"/>
        <end position="376"/>
    </location>
</feature>
<keyword evidence="17" id="KW-0472">Membrane</keyword>
<accession>A0A096AWR5</accession>
<dbReference type="GO" id="GO:0046872">
    <property type="term" value="F:metal ion binding"/>
    <property type="evidence" value="ECO:0007669"/>
    <property type="project" value="UniProtKB-KW"/>
</dbReference>
<evidence type="ECO:0000256" key="6">
    <source>
        <dbReference type="ARBA" id="ARBA00022729"/>
    </source>
</evidence>
<evidence type="ECO:0000256" key="12">
    <source>
        <dbReference type="ARBA" id="ARBA00048856"/>
    </source>
</evidence>
<evidence type="ECO:0000256" key="17">
    <source>
        <dbReference type="SAM" id="Phobius"/>
    </source>
</evidence>
<keyword evidence="5 13" id="KW-0479">Metal-binding</keyword>
<comment type="caution">
    <text evidence="20">The sequence shown here is derived from an EMBL/GenBank/DDBJ whole genome shotgun (WGS) entry which is preliminary data.</text>
</comment>
<dbReference type="OrthoDB" id="9781066at2"/>
<evidence type="ECO:0000259" key="18">
    <source>
        <dbReference type="Pfam" id="PF04261"/>
    </source>
</evidence>
<comment type="function">
    <text evidence="15">Involved in the recovery of exogenous heme iron. Extracts iron from heme while preserving the protoporphyrin ring intact.</text>
</comment>
<dbReference type="NCBIfam" id="TIGR01412">
    <property type="entry name" value="tat_substr_1"/>
    <property type="match status" value="1"/>
</dbReference>
<keyword evidence="17" id="KW-1133">Transmembrane helix</keyword>
<comment type="similarity">
    <text evidence="2">Belongs to the DyP-type peroxidase family. EfeB subfamily.</text>
</comment>
<dbReference type="PANTHER" id="PTHR30521:SF4">
    <property type="entry name" value="DEFERROCHELATASE"/>
    <property type="match status" value="1"/>
</dbReference>
<keyword evidence="8 13" id="KW-0408">Iron</keyword>
<evidence type="ECO:0000256" key="5">
    <source>
        <dbReference type="ARBA" id="ARBA00022723"/>
    </source>
</evidence>
<name>A0A096AWR5_9BURK</name>
<evidence type="ECO:0000256" key="3">
    <source>
        <dbReference type="ARBA" id="ARBA00022559"/>
    </source>
</evidence>
<evidence type="ECO:0000256" key="16">
    <source>
        <dbReference type="SAM" id="MobiDB-lite"/>
    </source>
</evidence>
<feature type="domain" description="Dyp-type peroxidase N-terminal" evidence="18">
    <location>
        <begin position="68"/>
        <end position="220"/>
    </location>
</feature>
<dbReference type="GO" id="GO:0033212">
    <property type="term" value="P:iron import into cell"/>
    <property type="evidence" value="ECO:0007669"/>
    <property type="project" value="InterPro"/>
</dbReference>
<keyword evidence="4 13" id="KW-0349">Heme</keyword>
<dbReference type="RefSeq" id="WP_018027417.1">
    <property type="nucleotide sequence ID" value="NZ_JRNI01000094.1"/>
</dbReference>